<feature type="domain" description="Tle cognate immunity protein 4 N-terminal" evidence="2">
    <location>
        <begin position="5"/>
        <end position="113"/>
    </location>
</feature>
<keyword evidence="4" id="KW-1185">Reference proteome</keyword>
<evidence type="ECO:0000259" key="1">
    <source>
        <dbReference type="Pfam" id="PF18426"/>
    </source>
</evidence>
<proteinExistence type="predicted"/>
<gene>
    <name evidence="3" type="ORF">C0Z20_17900</name>
</gene>
<name>A0A2N7X1D3_9BURK</name>
<protein>
    <recommendedName>
        <fullName evidence="5">Tle cognate immunity protein 4 C-terminal domain-containing protein</fullName>
    </recommendedName>
</protein>
<dbReference type="EMBL" id="PNYC01000011">
    <property type="protein sequence ID" value="PMS35372.1"/>
    <property type="molecule type" value="Genomic_DNA"/>
</dbReference>
<dbReference type="Proteomes" id="UP000235777">
    <property type="component" value="Unassembled WGS sequence"/>
</dbReference>
<feature type="domain" description="Tle cognate immunity protein 4 C-terminal" evidence="1">
    <location>
        <begin position="141"/>
        <end position="306"/>
    </location>
</feature>
<accession>A0A2N7X1D3</accession>
<organism evidence="3 4">
    <name type="scientific">Trinickia symbiotica</name>
    <dbReference type="NCBI Taxonomy" id="863227"/>
    <lineage>
        <taxon>Bacteria</taxon>
        <taxon>Pseudomonadati</taxon>
        <taxon>Pseudomonadota</taxon>
        <taxon>Betaproteobacteria</taxon>
        <taxon>Burkholderiales</taxon>
        <taxon>Burkholderiaceae</taxon>
        <taxon>Trinickia</taxon>
    </lineage>
</organism>
<dbReference type="InterPro" id="IPR040761">
    <property type="entry name" value="Tli4_N"/>
</dbReference>
<sequence>MSDIKTYCIGRYLVDVPADAQINGEDYRYMFGRIESEATPFDTESFNKTVDRRADELRASNEDKGRTLKGAISATPTARALITSENVFGSKNYGFEAYWLAQHTLFTLKAMDMDEVVFETKVLPNLQNQLLPHLQARSQEETPTQPGFCLKDGFIANDGTTSQFENAAISFKFAQWPGVLVSVETMTVTKLGQPSLLQRVDGVGLPGAFMNQVSQIRILRRGQRTINGRAGEEILSTLPTDGGYRLHQFQWEADGTEVSNALKPTITVELESGMTQENGVPTRPLLTDEQAIALFDAVANSVRLRPVTTAKAPEIQDSPVNH</sequence>
<dbReference type="Pfam" id="PF18443">
    <property type="entry name" value="Tli4_N"/>
    <property type="match status" value="1"/>
</dbReference>
<dbReference type="RefSeq" id="WP_018442437.1">
    <property type="nucleotide sequence ID" value="NZ_KB890187.1"/>
</dbReference>
<dbReference type="Pfam" id="PF18426">
    <property type="entry name" value="Tli4_C"/>
    <property type="match status" value="1"/>
</dbReference>
<dbReference type="AlphaFoldDB" id="A0A2N7X1D3"/>
<evidence type="ECO:0000313" key="3">
    <source>
        <dbReference type="EMBL" id="PMS35372.1"/>
    </source>
</evidence>
<dbReference type="InterPro" id="IPR041290">
    <property type="entry name" value="Tli4_C"/>
</dbReference>
<reference evidence="3 4" key="1">
    <citation type="submission" date="2018-01" db="EMBL/GenBank/DDBJ databases">
        <title>Whole genome analyses suggest that Burkholderia sensu lato contains two further novel genera in the rhizoxinica-symbiotica group Mycetohabitans gen. nov., and Trinickia gen. nov.: implications for the evolution of diazotrophy and nodulation in the Burkholderiaceae.</title>
        <authorList>
            <person name="Estrada-de los Santos P."/>
            <person name="Palmer M."/>
            <person name="Chavez-Ramirez B."/>
            <person name="Beukes C."/>
            <person name="Steenkamp E.T."/>
            <person name="Hirsch A.M."/>
            <person name="Manyaka P."/>
            <person name="Maluk M."/>
            <person name="Lafos M."/>
            <person name="Crook M."/>
            <person name="Gross E."/>
            <person name="Simon M.F."/>
            <person name="Bueno dos Reis Junior F."/>
            <person name="Poole P.S."/>
            <person name="Venter S.N."/>
            <person name="James E.K."/>
        </authorList>
    </citation>
    <scope>NUCLEOTIDE SEQUENCE [LARGE SCALE GENOMIC DNA]</scope>
    <source>
        <strain evidence="3 4">JPY 581</strain>
    </source>
</reference>
<evidence type="ECO:0000259" key="2">
    <source>
        <dbReference type="Pfam" id="PF18443"/>
    </source>
</evidence>
<evidence type="ECO:0000313" key="4">
    <source>
        <dbReference type="Proteomes" id="UP000235777"/>
    </source>
</evidence>
<evidence type="ECO:0008006" key="5">
    <source>
        <dbReference type="Google" id="ProtNLM"/>
    </source>
</evidence>
<dbReference type="STRING" id="863227.GCA_000373005_03841"/>
<comment type="caution">
    <text evidence="3">The sequence shown here is derived from an EMBL/GenBank/DDBJ whole genome shotgun (WGS) entry which is preliminary data.</text>
</comment>